<evidence type="ECO:0008006" key="3">
    <source>
        <dbReference type="Google" id="ProtNLM"/>
    </source>
</evidence>
<evidence type="ECO:0000313" key="1">
    <source>
        <dbReference type="EMBL" id="CAL1699770.1"/>
    </source>
</evidence>
<dbReference type="InterPro" id="IPR036291">
    <property type="entry name" value="NAD(P)-bd_dom_sf"/>
</dbReference>
<dbReference type="Pfam" id="PF00106">
    <property type="entry name" value="adh_short"/>
    <property type="match status" value="1"/>
</dbReference>
<sequence>MASYVVTGSNRGIGLAFIRNLSANPNNTVFALTRNKANSADLLELQSKLKNVHVLQADITDVPALREAAKEVERVAGGALDVLINNGAYLALDRGDFTLDAYDGKEDLLDKDFTDFFKVNTLGVIKTINVFLPLLRKASEKSLAKVITISTGASDLEFTVNAGFWWFAPYATSKSATNMVMAKYAAAHKQENILFLSISPGAVNSANAPPNEVEATFGPMIKVFQSGYPEWNGVFLTPEQSVSLMLGTISKLSVKDSGAFISQYGDKAWL</sequence>
<dbReference type="PANTHER" id="PTHR45458:SF3">
    <property type="entry name" value="CHAIN DEHYDROGENASE (ATSC), PUTATIVE-RELATED"/>
    <property type="match status" value="1"/>
</dbReference>
<dbReference type="EMBL" id="OZ037954">
    <property type="protein sequence ID" value="CAL1699770.1"/>
    <property type="molecule type" value="Genomic_DNA"/>
</dbReference>
<protein>
    <recommendedName>
        <fullName evidence="3">NAD(P)-binding protein</fullName>
    </recommendedName>
</protein>
<dbReference type="SUPFAM" id="SSF51735">
    <property type="entry name" value="NAD(P)-binding Rossmann-fold domains"/>
    <property type="match status" value="1"/>
</dbReference>
<proteinExistence type="predicted"/>
<reference evidence="2" key="1">
    <citation type="submission" date="2024-04" db="EMBL/GenBank/DDBJ databases">
        <authorList>
            <person name="Shaw F."/>
            <person name="Minotto A."/>
        </authorList>
    </citation>
    <scope>NUCLEOTIDE SEQUENCE [LARGE SCALE GENOMIC DNA]</scope>
</reference>
<dbReference type="PANTHER" id="PTHR45458">
    <property type="entry name" value="SHORT-CHAIN DEHYDROGENASE/REDUCTASE SDR"/>
    <property type="match status" value="1"/>
</dbReference>
<evidence type="ECO:0000313" key="2">
    <source>
        <dbReference type="Proteomes" id="UP001497453"/>
    </source>
</evidence>
<gene>
    <name evidence="1" type="ORF">GFSPODELE1_LOCUS2841</name>
</gene>
<keyword evidence="2" id="KW-1185">Reference proteome</keyword>
<name>A0ABP1CVR9_9APHY</name>
<organism evidence="1 2">
    <name type="scientific">Somion occarium</name>
    <dbReference type="NCBI Taxonomy" id="3059160"/>
    <lineage>
        <taxon>Eukaryota</taxon>
        <taxon>Fungi</taxon>
        <taxon>Dikarya</taxon>
        <taxon>Basidiomycota</taxon>
        <taxon>Agaricomycotina</taxon>
        <taxon>Agaricomycetes</taxon>
        <taxon>Polyporales</taxon>
        <taxon>Cerrenaceae</taxon>
        <taxon>Somion</taxon>
    </lineage>
</organism>
<dbReference type="Gene3D" id="3.40.50.720">
    <property type="entry name" value="NAD(P)-binding Rossmann-like Domain"/>
    <property type="match status" value="1"/>
</dbReference>
<dbReference type="InterPro" id="IPR052184">
    <property type="entry name" value="SDR_enzymes"/>
</dbReference>
<dbReference type="InterPro" id="IPR002347">
    <property type="entry name" value="SDR_fam"/>
</dbReference>
<accession>A0ABP1CVR9</accession>
<dbReference type="PRINTS" id="PR00081">
    <property type="entry name" value="GDHRDH"/>
</dbReference>
<dbReference type="Proteomes" id="UP001497453">
    <property type="component" value="Chromosome 11"/>
</dbReference>